<evidence type="ECO:0000256" key="4">
    <source>
        <dbReference type="ARBA" id="ARBA00022989"/>
    </source>
</evidence>
<dbReference type="GO" id="GO:0005886">
    <property type="term" value="C:plasma membrane"/>
    <property type="evidence" value="ECO:0007669"/>
    <property type="project" value="UniProtKB-SubCell"/>
</dbReference>
<keyword evidence="4 6" id="KW-1133">Transmembrane helix</keyword>
<dbReference type="OMA" id="FWMRFWA"/>
<dbReference type="Proteomes" id="UP000216207">
    <property type="component" value="Unassembled WGS sequence"/>
</dbReference>
<keyword evidence="5 6" id="KW-0472">Membrane</keyword>
<dbReference type="PANTHER" id="PTHR36115:SF9">
    <property type="entry name" value="LMO1584 PROTEIN"/>
    <property type="match status" value="1"/>
</dbReference>
<evidence type="ECO:0000256" key="5">
    <source>
        <dbReference type="ARBA" id="ARBA00023136"/>
    </source>
</evidence>
<evidence type="ECO:0000256" key="1">
    <source>
        <dbReference type="ARBA" id="ARBA00004651"/>
    </source>
</evidence>
<keyword evidence="2" id="KW-1003">Cell membrane</keyword>
<evidence type="ECO:0000256" key="2">
    <source>
        <dbReference type="ARBA" id="ARBA00022475"/>
    </source>
</evidence>
<evidence type="ECO:0000256" key="6">
    <source>
        <dbReference type="SAM" id="Phobius"/>
    </source>
</evidence>
<dbReference type="EMBL" id="NPCC01000007">
    <property type="protein sequence ID" value="PAE89583.1"/>
    <property type="molecule type" value="Genomic_DNA"/>
</dbReference>
<dbReference type="InterPro" id="IPR051791">
    <property type="entry name" value="Pra-immunoreactive"/>
</dbReference>
<dbReference type="RefSeq" id="WP_011247589.1">
    <property type="nucleotide sequence ID" value="NZ_BOQS01000007.1"/>
</dbReference>
<gene>
    <name evidence="8" type="ORF">CHH72_06825</name>
</gene>
<comment type="subcellular location">
    <subcellularLocation>
        <location evidence="1">Cell membrane</location>
        <topology evidence="1">Multi-pass membrane protein</topology>
    </subcellularLocation>
</comment>
<sequence>MERRFPSAGFKRYLRKQPPVMVPATREAAQEKGASAIRYAGFWMRLWAFLFDLLIVSAINAALVHSWLPFVQTNDHFFGFAVTTVIAPAILYALLFFAYFAGMTKAFSQTLGKMVFGLKVVAADGSPLTWRTLFFREGVGRFIQQAPLPLRFPLLAYIVVACTPKKQGIHDLFAETYVIHCE</sequence>
<protein>
    <submittedName>
        <fullName evidence="8">RDD family protein</fullName>
    </submittedName>
</protein>
<evidence type="ECO:0000313" key="8">
    <source>
        <dbReference type="EMBL" id="PAE89583.1"/>
    </source>
</evidence>
<dbReference type="InterPro" id="IPR010432">
    <property type="entry name" value="RDD"/>
</dbReference>
<dbReference type="PANTHER" id="PTHR36115">
    <property type="entry name" value="PROLINE-RICH ANTIGEN HOMOLOG-RELATED"/>
    <property type="match status" value="1"/>
</dbReference>
<evidence type="ECO:0000259" key="7">
    <source>
        <dbReference type="Pfam" id="PF06271"/>
    </source>
</evidence>
<dbReference type="Pfam" id="PF06271">
    <property type="entry name" value="RDD"/>
    <property type="match status" value="1"/>
</dbReference>
<keyword evidence="3 6" id="KW-0812">Transmembrane</keyword>
<feature type="transmembrane region" description="Helical" evidence="6">
    <location>
        <begin position="46"/>
        <end position="65"/>
    </location>
</feature>
<name>A0A268P1G4_SHOCL</name>
<dbReference type="AlphaFoldDB" id="A0A268P1G4"/>
<proteinExistence type="predicted"/>
<organism evidence="8 9">
    <name type="scientific">Shouchella clausii</name>
    <name type="common">Alkalihalobacillus clausii</name>
    <dbReference type="NCBI Taxonomy" id="79880"/>
    <lineage>
        <taxon>Bacteria</taxon>
        <taxon>Bacillati</taxon>
        <taxon>Bacillota</taxon>
        <taxon>Bacilli</taxon>
        <taxon>Bacillales</taxon>
        <taxon>Bacillaceae</taxon>
        <taxon>Shouchella</taxon>
    </lineage>
</organism>
<accession>A0A268P1G4</accession>
<feature type="domain" description="RDD" evidence="7">
    <location>
        <begin position="39"/>
        <end position="174"/>
    </location>
</feature>
<evidence type="ECO:0000256" key="3">
    <source>
        <dbReference type="ARBA" id="ARBA00022692"/>
    </source>
</evidence>
<evidence type="ECO:0000313" key="9">
    <source>
        <dbReference type="Proteomes" id="UP000216207"/>
    </source>
</evidence>
<feature type="transmembrane region" description="Helical" evidence="6">
    <location>
        <begin position="77"/>
        <end position="101"/>
    </location>
</feature>
<reference evidence="8 9" key="1">
    <citation type="submission" date="2017-07" db="EMBL/GenBank/DDBJ databases">
        <title>Isolation and whole genome analysis of endospore-forming bacteria from heroin.</title>
        <authorList>
            <person name="Kalinowski J."/>
            <person name="Ahrens B."/>
            <person name="Al-Dilaimi A."/>
            <person name="Winkler A."/>
            <person name="Wibberg D."/>
            <person name="Schleenbecker U."/>
            <person name="Ruckert C."/>
            <person name="Wolfel R."/>
            <person name="Grass G."/>
        </authorList>
    </citation>
    <scope>NUCLEOTIDE SEQUENCE [LARGE SCALE GENOMIC DNA]</scope>
    <source>
        <strain evidence="8 9">7539</strain>
    </source>
</reference>
<comment type="caution">
    <text evidence="8">The sequence shown here is derived from an EMBL/GenBank/DDBJ whole genome shotgun (WGS) entry which is preliminary data.</text>
</comment>